<keyword evidence="3" id="KW-1185">Reference proteome</keyword>
<dbReference type="AlphaFoldDB" id="A0AAV4TZ30"/>
<evidence type="ECO:0000256" key="1">
    <source>
        <dbReference type="SAM" id="MobiDB-lite"/>
    </source>
</evidence>
<gene>
    <name evidence="2" type="ORF">CDAR_487151</name>
</gene>
<sequence>MECALALGRVGGEGGPPLDESNLAECPFFVRPNKEQQMFNCHHSGAHPPKSNAGIPDMHAPVIMPNTRGCSQNAGWKEGERNKEGQMAPEKRESIRELGNNGEWPTFRSIHPSRVFRILQTA</sequence>
<reference evidence="2 3" key="1">
    <citation type="submission" date="2021-06" db="EMBL/GenBank/DDBJ databases">
        <title>Caerostris darwini draft genome.</title>
        <authorList>
            <person name="Kono N."/>
            <person name="Arakawa K."/>
        </authorList>
    </citation>
    <scope>NUCLEOTIDE SEQUENCE [LARGE SCALE GENOMIC DNA]</scope>
</reference>
<name>A0AAV4TZ30_9ARAC</name>
<dbReference type="Proteomes" id="UP001054837">
    <property type="component" value="Unassembled WGS sequence"/>
</dbReference>
<proteinExistence type="predicted"/>
<organism evidence="2 3">
    <name type="scientific">Caerostris darwini</name>
    <dbReference type="NCBI Taxonomy" id="1538125"/>
    <lineage>
        <taxon>Eukaryota</taxon>
        <taxon>Metazoa</taxon>
        <taxon>Ecdysozoa</taxon>
        <taxon>Arthropoda</taxon>
        <taxon>Chelicerata</taxon>
        <taxon>Arachnida</taxon>
        <taxon>Araneae</taxon>
        <taxon>Araneomorphae</taxon>
        <taxon>Entelegynae</taxon>
        <taxon>Araneoidea</taxon>
        <taxon>Araneidae</taxon>
        <taxon>Caerostris</taxon>
    </lineage>
</organism>
<protein>
    <recommendedName>
        <fullName evidence="4">Prolactin receptor</fullName>
    </recommendedName>
</protein>
<comment type="caution">
    <text evidence="2">The sequence shown here is derived from an EMBL/GenBank/DDBJ whole genome shotgun (WGS) entry which is preliminary data.</text>
</comment>
<accession>A0AAV4TZ30</accession>
<dbReference type="EMBL" id="BPLQ01010379">
    <property type="protein sequence ID" value="GIY50352.1"/>
    <property type="molecule type" value="Genomic_DNA"/>
</dbReference>
<evidence type="ECO:0000313" key="3">
    <source>
        <dbReference type="Proteomes" id="UP001054837"/>
    </source>
</evidence>
<evidence type="ECO:0008006" key="4">
    <source>
        <dbReference type="Google" id="ProtNLM"/>
    </source>
</evidence>
<feature type="compositionally biased region" description="Basic and acidic residues" evidence="1">
    <location>
        <begin position="77"/>
        <end position="96"/>
    </location>
</feature>
<feature type="region of interest" description="Disordered" evidence="1">
    <location>
        <begin position="42"/>
        <end position="109"/>
    </location>
</feature>
<evidence type="ECO:0000313" key="2">
    <source>
        <dbReference type="EMBL" id="GIY50352.1"/>
    </source>
</evidence>